<sequence length="348" mass="38676">MKLHLVVMVVTVVATSGRSSISEFQGTNKSQFAISCPNDADIRPCECTVSLDGFSLDMDCSKVQDEDQLEAVFQADFPTSAFRRFTIHQNKQLRILRDGTFKLVTFEEIWITDGILEKIEDAALSNSASTARSLIFNINNISVFPFSTLNNFKELLSLDLRVNNLQGFPKLTSSTLQVLYLSHNPLGGLPVDAFAGTPSIIDLHLSNTEIPQILPGTLEALPNLRNVGLGNNHLKELAQNSVQCNSNTGLVDLGYNELRTVHPNAFPGLRSGWLYIHHNFITTLEEDVWRPTVEHDGYLDPYGNPLLCGCDIAWLLHNATLRDAVDKYTTCADGRRLIDLNPADYNHC</sequence>
<proteinExistence type="predicted"/>
<gene>
    <name evidence="4" type="ORF">O3P69_003418</name>
</gene>
<dbReference type="SUPFAM" id="SSF52058">
    <property type="entry name" value="L domain-like"/>
    <property type="match status" value="1"/>
</dbReference>
<dbReference type="AlphaFoldDB" id="A0AAW0UHX8"/>
<dbReference type="Gene3D" id="3.80.10.10">
    <property type="entry name" value="Ribonuclease Inhibitor"/>
    <property type="match status" value="1"/>
</dbReference>
<comment type="caution">
    <text evidence="4">The sequence shown here is derived from an EMBL/GenBank/DDBJ whole genome shotgun (WGS) entry which is preliminary data.</text>
</comment>
<evidence type="ECO:0000256" key="2">
    <source>
        <dbReference type="ARBA" id="ARBA00022737"/>
    </source>
</evidence>
<keyword evidence="5" id="KW-1185">Reference proteome</keyword>
<dbReference type="InterPro" id="IPR001611">
    <property type="entry name" value="Leu-rich_rpt"/>
</dbReference>
<organism evidence="4 5">
    <name type="scientific">Scylla paramamosain</name>
    <name type="common">Mud crab</name>
    <dbReference type="NCBI Taxonomy" id="85552"/>
    <lineage>
        <taxon>Eukaryota</taxon>
        <taxon>Metazoa</taxon>
        <taxon>Ecdysozoa</taxon>
        <taxon>Arthropoda</taxon>
        <taxon>Crustacea</taxon>
        <taxon>Multicrustacea</taxon>
        <taxon>Malacostraca</taxon>
        <taxon>Eumalacostraca</taxon>
        <taxon>Eucarida</taxon>
        <taxon>Decapoda</taxon>
        <taxon>Pleocyemata</taxon>
        <taxon>Brachyura</taxon>
        <taxon>Eubrachyura</taxon>
        <taxon>Portunoidea</taxon>
        <taxon>Portunidae</taxon>
        <taxon>Portuninae</taxon>
        <taxon>Scylla</taxon>
    </lineage>
</organism>
<dbReference type="EMBL" id="JARAKH010000011">
    <property type="protein sequence ID" value="KAK8399279.1"/>
    <property type="molecule type" value="Genomic_DNA"/>
</dbReference>
<evidence type="ECO:0000313" key="4">
    <source>
        <dbReference type="EMBL" id="KAK8399279.1"/>
    </source>
</evidence>
<protein>
    <recommendedName>
        <fullName evidence="6">Oplophorus-luciferin 2-monooxygenase non-catalytic subunit</fullName>
    </recommendedName>
</protein>
<feature type="signal peptide" evidence="3">
    <location>
        <begin position="1"/>
        <end position="17"/>
    </location>
</feature>
<dbReference type="InterPro" id="IPR032675">
    <property type="entry name" value="LRR_dom_sf"/>
</dbReference>
<keyword evidence="2" id="KW-0677">Repeat</keyword>
<dbReference type="Pfam" id="PF13855">
    <property type="entry name" value="LRR_8"/>
    <property type="match status" value="1"/>
</dbReference>
<dbReference type="InterPro" id="IPR003591">
    <property type="entry name" value="Leu-rich_rpt_typical-subtyp"/>
</dbReference>
<keyword evidence="1" id="KW-0433">Leucine-rich repeat</keyword>
<feature type="chain" id="PRO_5043564626" description="Oplophorus-luciferin 2-monooxygenase non-catalytic subunit" evidence="3">
    <location>
        <begin position="18"/>
        <end position="348"/>
    </location>
</feature>
<accession>A0AAW0UHX8</accession>
<dbReference type="PANTHER" id="PTHR24366:SF96">
    <property type="entry name" value="LEUCINE RICH REPEAT CONTAINING 53"/>
    <property type="match status" value="1"/>
</dbReference>
<keyword evidence="3" id="KW-0732">Signal</keyword>
<dbReference type="PANTHER" id="PTHR24366">
    <property type="entry name" value="IG(IMMUNOGLOBULIN) AND LRR(LEUCINE RICH REPEAT) DOMAINS"/>
    <property type="match status" value="1"/>
</dbReference>
<name>A0AAW0UHX8_SCYPA</name>
<dbReference type="SMART" id="SM00369">
    <property type="entry name" value="LRR_TYP"/>
    <property type="match status" value="3"/>
</dbReference>
<dbReference type="Proteomes" id="UP001487740">
    <property type="component" value="Unassembled WGS sequence"/>
</dbReference>
<reference evidence="4 5" key="1">
    <citation type="submission" date="2023-03" db="EMBL/GenBank/DDBJ databases">
        <title>High-quality genome of Scylla paramamosain provides insights in environmental adaptation.</title>
        <authorList>
            <person name="Zhang L."/>
        </authorList>
    </citation>
    <scope>NUCLEOTIDE SEQUENCE [LARGE SCALE GENOMIC DNA]</scope>
    <source>
        <strain evidence="4">LZ_2023a</strain>
        <tissue evidence="4">Muscle</tissue>
    </source>
</reference>
<evidence type="ECO:0000256" key="1">
    <source>
        <dbReference type="ARBA" id="ARBA00022614"/>
    </source>
</evidence>
<evidence type="ECO:0000313" key="5">
    <source>
        <dbReference type="Proteomes" id="UP001487740"/>
    </source>
</evidence>
<evidence type="ECO:0000256" key="3">
    <source>
        <dbReference type="SAM" id="SignalP"/>
    </source>
</evidence>
<evidence type="ECO:0008006" key="6">
    <source>
        <dbReference type="Google" id="ProtNLM"/>
    </source>
</evidence>